<sequence length="178" mass="19482">MVSHGKFALHDTLTNPLMAYSQHMNFRSVASVFGVVLVLVYVVGSGLWVNTGDGWYRSLNKPSLQPPDFIFGLIWPYNFIVLGIAAVVVSQRASKPVVITYLAFFALSVVAALVWAYQFYRPHDLVAASIALTGTVVLTVPMVVILFTVSVPMALALVPYQVWVAVASTISWGYSKLN</sequence>
<dbReference type="AlphaFoldDB" id="A0A6J5YVE3"/>
<feature type="transmembrane region" description="Helical" evidence="6">
    <location>
        <begin position="28"/>
        <end position="49"/>
    </location>
</feature>
<feature type="transmembrane region" description="Helical" evidence="6">
    <location>
        <begin position="154"/>
        <end position="174"/>
    </location>
</feature>
<dbReference type="InterPro" id="IPR004307">
    <property type="entry name" value="TspO_MBR"/>
</dbReference>
<dbReference type="PANTHER" id="PTHR10057">
    <property type="entry name" value="PERIPHERAL-TYPE BENZODIAZEPINE RECEPTOR"/>
    <property type="match status" value="1"/>
</dbReference>
<name>A0A6J5YVE3_9ZZZZ</name>
<keyword evidence="4 6" id="KW-1133">Transmembrane helix</keyword>
<dbReference type="InterPro" id="IPR038330">
    <property type="entry name" value="TspO/MBR-related_sf"/>
</dbReference>
<reference evidence="7" key="1">
    <citation type="submission" date="2020-05" db="EMBL/GenBank/DDBJ databases">
        <authorList>
            <person name="Chiriac C."/>
            <person name="Salcher M."/>
            <person name="Ghai R."/>
            <person name="Kavagutti S V."/>
        </authorList>
    </citation>
    <scope>NUCLEOTIDE SEQUENCE</scope>
</reference>
<feature type="transmembrane region" description="Helical" evidence="6">
    <location>
        <begin position="101"/>
        <end position="120"/>
    </location>
</feature>
<dbReference type="Gene3D" id="1.20.1260.100">
    <property type="entry name" value="TspO/MBR protein"/>
    <property type="match status" value="1"/>
</dbReference>
<organism evidence="7">
    <name type="scientific">freshwater metagenome</name>
    <dbReference type="NCBI Taxonomy" id="449393"/>
    <lineage>
        <taxon>unclassified sequences</taxon>
        <taxon>metagenomes</taxon>
        <taxon>ecological metagenomes</taxon>
    </lineage>
</organism>
<dbReference type="Pfam" id="PF03073">
    <property type="entry name" value="TspO_MBR"/>
    <property type="match status" value="1"/>
</dbReference>
<proteinExistence type="inferred from homology"/>
<dbReference type="CDD" id="cd15904">
    <property type="entry name" value="TSPO_MBR"/>
    <property type="match status" value="1"/>
</dbReference>
<evidence type="ECO:0000256" key="2">
    <source>
        <dbReference type="ARBA" id="ARBA00007524"/>
    </source>
</evidence>
<evidence type="ECO:0000256" key="1">
    <source>
        <dbReference type="ARBA" id="ARBA00004141"/>
    </source>
</evidence>
<dbReference type="EMBL" id="CAESAG010000021">
    <property type="protein sequence ID" value="CAB4331890.1"/>
    <property type="molecule type" value="Genomic_DNA"/>
</dbReference>
<comment type="similarity">
    <text evidence="2">Belongs to the TspO/BZRP family.</text>
</comment>
<keyword evidence="5 6" id="KW-0472">Membrane</keyword>
<dbReference type="GO" id="GO:0016020">
    <property type="term" value="C:membrane"/>
    <property type="evidence" value="ECO:0007669"/>
    <property type="project" value="UniProtKB-SubCell"/>
</dbReference>
<protein>
    <submittedName>
        <fullName evidence="7">Unannotated protein</fullName>
    </submittedName>
</protein>
<feature type="transmembrane region" description="Helical" evidence="6">
    <location>
        <begin position="69"/>
        <end position="89"/>
    </location>
</feature>
<dbReference type="GO" id="GO:0033013">
    <property type="term" value="P:tetrapyrrole metabolic process"/>
    <property type="evidence" value="ECO:0007669"/>
    <property type="project" value="UniProtKB-ARBA"/>
</dbReference>
<accession>A0A6J5YVE3</accession>
<evidence type="ECO:0000256" key="3">
    <source>
        <dbReference type="ARBA" id="ARBA00022692"/>
    </source>
</evidence>
<evidence type="ECO:0000256" key="6">
    <source>
        <dbReference type="SAM" id="Phobius"/>
    </source>
</evidence>
<keyword evidence="3 6" id="KW-0812">Transmembrane</keyword>
<evidence type="ECO:0000256" key="4">
    <source>
        <dbReference type="ARBA" id="ARBA00022989"/>
    </source>
</evidence>
<dbReference type="PANTHER" id="PTHR10057:SF0">
    <property type="entry name" value="TRANSLOCATOR PROTEIN"/>
    <property type="match status" value="1"/>
</dbReference>
<gene>
    <name evidence="7" type="ORF">UFOPK4080_00243</name>
</gene>
<evidence type="ECO:0000256" key="5">
    <source>
        <dbReference type="ARBA" id="ARBA00023136"/>
    </source>
</evidence>
<comment type="subcellular location">
    <subcellularLocation>
        <location evidence="1">Membrane</location>
        <topology evidence="1">Multi-pass membrane protein</topology>
    </subcellularLocation>
</comment>
<feature type="transmembrane region" description="Helical" evidence="6">
    <location>
        <begin position="126"/>
        <end position="147"/>
    </location>
</feature>
<evidence type="ECO:0000313" key="7">
    <source>
        <dbReference type="EMBL" id="CAB4331890.1"/>
    </source>
</evidence>